<organism evidence="3 4">
    <name type="scientific">Salmonella enterica I</name>
    <dbReference type="NCBI Taxonomy" id="59201"/>
    <lineage>
        <taxon>Bacteria</taxon>
        <taxon>Pseudomonadati</taxon>
        <taxon>Pseudomonadota</taxon>
        <taxon>Gammaproteobacteria</taxon>
        <taxon>Enterobacterales</taxon>
        <taxon>Enterobacteriaceae</taxon>
        <taxon>Salmonella</taxon>
    </lineage>
</organism>
<dbReference type="Proteomes" id="UP000255534">
    <property type="component" value="Unassembled WGS sequence"/>
</dbReference>
<evidence type="ECO:0000256" key="1">
    <source>
        <dbReference type="SAM" id="MobiDB-lite"/>
    </source>
</evidence>
<evidence type="ECO:0000313" key="4">
    <source>
        <dbReference type="Proteomes" id="UP000255534"/>
    </source>
</evidence>
<sequence length="297" mass="30834">MELYPLAGACRWRPCLYRYRDQRSRHQRQSVSFTIDIDTQPPVLEGLAVSDVGDRLTGTTEAGSTVVIKDSLGNTLGSGTAGDDGTFSIGISPAKINGETLSISVTDKAANSGPVETLNAPDKTAPAAPDGLIVATDGLSVSGQAEAGATVTIRDSSNTVLGSAVANGNGQFIVPLNTAQTNGQALIATATDVAKNESAAATVIAPDSTAPEMPKNVVISEDGTSISGTAEPGSAITIATPDGTPLGSGKADGERSFYPSPRPRTDQRRTGYRHRHRQRQQCQPANYSASARYHRPG</sequence>
<feature type="compositionally biased region" description="Basic residues" evidence="1">
    <location>
        <begin position="270"/>
        <end position="279"/>
    </location>
</feature>
<protein>
    <submittedName>
        <fullName evidence="3">Large repetitive protein</fullName>
    </submittedName>
</protein>
<dbReference type="AlphaFoldDB" id="A0A379UUR3"/>
<dbReference type="EMBL" id="UGXK01000001">
    <property type="protein sequence ID" value="SUG71651.1"/>
    <property type="molecule type" value="Genomic_DNA"/>
</dbReference>
<feature type="region of interest" description="Disordered" evidence="1">
    <location>
        <begin position="225"/>
        <end position="297"/>
    </location>
</feature>
<accession>A0A379UUR3</accession>
<evidence type="ECO:0000313" key="3">
    <source>
        <dbReference type="EMBL" id="SUG71651.1"/>
    </source>
</evidence>
<feature type="domain" description="Bacterial Ig" evidence="2">
    <location>
        <begin position="41"/>
        <end position="122"/>
    </location>
</feature>
<dbReference type="Pfam" id="PF17936">
    <property type="entry name" value="Big_6"/>
    <property type="match status" value="3"/>
</dbReference>
<reference evidence="3 4" key="1">
    <citation type="submission" date="2018-06" db="EMBL/GenBank/DDBJ databases">
        <authorList>
            <consortium name="Pathogen Informatics"/>
            <person name="Doyle S."/>
        </authorList>
    </citation>
    <scope>NUCLEOTIDE SEQUENCE [LARGE SCALE GENOMIC DNA]</scope>
    <source>
        <strain evidence="3 4">NCTC5798</strain>
    </source>
</reference>
<feature type="domain" description="Bacterial Ig" evidence="2">
    <location>
        <begin position="210"/>
        <end position="257"/>
    </location>
</feature>
<dbReference type="Gene3D" id="2.60.40.10">
    <property type="entry name" value="Immunoglobulins"/>
    <property type="match status" value="2"/>
</dbReference>
<name>A0A379UUR3_SALET</name>
<dbReference type="NCBIfam" id="NF033510">
    <property type="entry name" value="Ca_tandemer"/>
    <property type="match status" value="2"/>
</dbReference>
<feature type="domain" description="Bacterial Ig" evidence="2">
    <location>
        <begin position="125"/>
        <end position="207"/>
    </location>
</feature>
<evidence type="ECO:0000259" key="2">
    <source>
        <dbReference type="Pfam" id="PF17936"/>
    </source>
</evidence>
<gene>
    <name evidence="3" type="ORF">NCTC5798_02821</name>
</gene>
<dbReference type="InterPro" id="IPR013783">
    <property type="entry name" value="Ig-like_fold"/>
</dbReference>
<proteinExistence type="predicted"/>
<dbReference type="InterPro" id="IPR041498">
    <property type="entry name" value="Big_6"/>
</dbReference>